<keyword evidence="2" id="KW-0413">Isomerase</keyword>
<dbReference type="RefSeq" id="WP_073615136.1">
    <property type="nucleotide sequence ID" value="NZ_FRFE01000021.1"/>
</dbReference>
<dbReference type="InterPro" id="IPR050312">
    <property type="entry name" value="IolE/XylAMocC-like"/>
</dbReference>
<reference evidence="2 3" key="1">
    <citation type="submission" date="2016-12" db="EMBL/GenBank/DDBJ databases">
        <authorList>
            <person name="Song W.-J."/>
            <person name="Kurnit D.M."/>
        </authorList>
    </citation>
    <scope>NUCLEOTIDE SEQUENCE [LARGE SCALE GENOMIC DNA]</scope>
    <source>
        <strain evidence="2 3">DSM 18488</strain>
    </source>
</reference>
<evidence type="ECO:0000313" key="2">
    <source>
        <dbReference type="EMBL" id="SHO50873.1"/>
    </source>
</evidence>
<dbReference type="InterPro" id="IPR013022">
    <property type="entry name" value="Xyl_isomerase-like_TIM-brl"/>
</dbReference>
<organism evidence="2 3">
    <name type="scientific">Desulfopila aestuarii DSM 18488</name>
    <dbReference type="NCBI Taxonomy" id="1121416"/>
    <lineage>
        <taxon>Bacteria</taxon>
        <taxon>Pseudomonadati</taxon>
        <taxon>Thermodesulfobacteriota</taxon>
        <taxon>Desulfobulbia</taxon>
        <taxon>Desulfobulbales</taxon>
        <taxon>Desulfocapsaceae</taxon>
        <taxon>Desulfopila</taxon>
    </lineage>
</organism>
<dbReference type="AlphaFoldDB" id="A0A1M7YE42"/>
<feature type="domain" description="Xylose isomerase-like TIM barrel" evidence="1">
    <location>
        <begin position="39"/>
        <end position="264"/>
    </location>
</feature>
<gene>
    <name evidence="2" type="ORF">SAMN02745220_03681</name>
</gene>
<evidence type="ECO:0000259" key="1">
    <source>
        <dbReference type="Pfam" id="PF01261"/>
    </source>
</evidence>
<dbReference type="STRING" id="1121416.SAMN02745220_03681"/>
<dbReference type="Proteomes" id="UP000184603">
    <property type="component" value="Unassembled WGS sequence"/>
</dbReference>
<accession>A0A1M7YE42</accession>
<dbReference type="InterPro" id="IPR036237">
    <property type="entry name" value="Xyl_isomerase-like_sf"/>
</dbReference>
<dbReference type="OrthoDB" id="9801426at2"/>
<evidence type="ECO:0000313" key="3">
    <source>
        <dbReference type="Proteomes" id="UP000184603"/>
    </source>
</evidence>
<dbReference type="Pfam" id="PF01261">
    <property type="entry name" value="AP_endonuc_2"/>
    <property type="match status" value="1"/>
</dbReference>
<dbReference type="GO" id="GO:0016853">
    <property type="term" value="F:isomerase activity"/>
    <property type="evidence" value="ECO:0007669"/>
    <property type="project" value="UniProtKB-KW"/>
</dbReference>
<dbReference type="EMBL" id="FRFE01000021">
    <property type="protein sequence ID" value="SHO50873.1"/>
    <property type="molecule type" value="Genomic_DNA"/>
</dbReference>
<keyword evidence="3" id="KW-1185">Reference proteome</keyword>
<name>A0A1M7YE42_9BACT</name>
<dbReference type="SUPFAM" id="SSF51658">
    <property type="entry name" value="Xylose isomerase-like"/>
    <property type="match status" value="1"/>
</dbReference>
<sequence length="321" mass="37016">MLKFAIITAFLGQTKDRFHEYNKPLTVEEKFKMMTEISGYSGVEIIYPYEVQEAAATRELLKKYNLGVAAVNVNVKAEPEFRSGGLTSLKPEVRERAVQFIKNAKDFAAEVGADKVTCCPLGDGYEFSFQYDYATAWKNLIETFSAAGDYRRDIPLFIEYKPSETRGRCFIDNAAKTLCLLNDIAIAEMGVTLDFGHSIYGNETPAEAVALLEASRFKYYVHINDNDGRWDWDYFCGTKHFVDYVEFLYYLKKYGYNDYFTSDTSPTRWDIRGTFEVNSRLTTKIWQRLDEVDTSRLDGLMNDGDYIETWKFIEQNLLGMK</sequence>
<dbReference type="Gene3D" id="3.20.20.150">
    <property type="entry name" value="Divalent-metal-dependent TIM barrel enzymes"/>
    <property type="match status" value="1"/>
</dbReference>
<protein>
    <submittedName>
        <fullName evidence="2">Xylose isomerase</fullName>
    </submittedName>
</protein>
<dbReference type="PANTHER" id="PTHR12110">
    <property type="entry name" value="HYDROXYPYRUVATE ISOMERASE"/>
    <property type="match status" value="1"/>
</dbReference>
<proteinExistence type="predicted"/>